<sequence length="458" mass="46905">MARKRALVGEFVGTFLLMFTVGCNVLSGTAAAGSSIGFSLMVGIYALAKVSGANFNPAVSVTLGLVGKLPWADVFLYSLVQTLAGALAGILARAIFKSSEFALALGPAHGFEWWQAGVCELVYTFMLCFVVLNTACAAANASSQFYGLSIGLVIVAGAFGAGAVSGGCFNPAVAFGVYTGGNHSPGSLSYFPVYATFEFVGGALAAFLFKQVRPDAFEDGESGAEMKAKVISEALGTYMLVLTVGLNVLAASPAAPFSIAASLMVMVFSLGDVSGAHFNPAVTISILAIGKIKAKEAVVYMVVQVCAALVAGFTYSIIYGGKSFALGPNDPFGLSEVAVAEAFFTFVLCFVVISVACSPSAEGKNYSQVYGLAIGSCIVVGGFAIGSISGGSLNPAVSIGTFAIGGFKFGVTAALYTVFELAGAGVAALIYFQTHEDVELCGQAGESDEDEEESDVEK</sequence>
<dbReference type="EMBL" id="CAUYUJ010021581">
    <property type="protein sequence ID" value="CAK0905548.1"/>
    <property type="molecule type" value="Genomic_DNA"/>
</dbReference>
<feature type="transmembrane region" description="Helical" evidence="7">
    <location>
        <begin position="152"/>
        <end position="178"/>
    </location>
</feature>
<feature type="transmembrane region" description="Helical" evidence="7">
    <location>
        <begin position="230"/>
        <end position="251"/>
    </location>
</feature>
<feature type="transmembrane region" description="Helical" evidence="7">
    <location>
        <begin position="190"/>
        <end position="209"/>
    </location>
</feature>
<evidence type="ECO:0000256" key="7">
    <source>
        <dbReference type="SAM" id="Phobius"/>
    </source>
</evidence>
<feature type="transmembrane region" description="Helical" evidence="7">
    <location>
        <begin position="121"/>
        <end position="140"/>
    </location>
</feature>
<feature type="transmembrane region" description="Helical" evidence="7">
    <location>
        <begin position="74"/>
        <end position="96"/>
    </location>
</feature>
<dbReference type="InterPro" id="IPR023271">
    <property type="entry name" value="Aquaporin-like"/>
</dbReference>
<evidence type="ECO:0000256" key="6">
    <source>
        <dbReference type="RuleBase" id="RU000477"/>
    </source>
</evidence>
<dbReference type="Gene3D" id="1.20.1080.10">
    <property type="entry name" value="Glycerol uptake facilitator protein"/>
    <property type="match status" value="2"/>
</dbReference>
<feature type="transmembrane region" description="Helical" evidence="7">
    <location>
        <begin position="338"/>
        <end position="357"/>
    </location>
</feature>
<evidence type="ECO:0000313" key="9">
    <source>
        <dbReference type="Proteomes" id="UP001189429"/>
    </source>
</evidence>
<dbReference type="PANTHER" id="PTHR45724:SF13">
    <property type="entry name" value="AQUAPORIN NIP1-1-RELATED"/>
    <property type="match status" value="1"/>
</dbReference>
<dbReference type="PROSITE" id="PS00221">
    <property type="entry name" value="MIP"/>
    <property type="match status" value="2"/>
</dbReference>
<dbReference type="InterPro" id="IPR034294">
    <property type="entry name" value="Aquaporin_transptr"/>
</dbReference>
<evidence type="ECO:0000256" key="2">
    <source>
        <dbReference type="ARBA" id="ARBA00022448"/>
    </source>
</evidence>
<keyword evidence="9" id="KW-1185">Reference proteome</keyword>
<keyword evidence="4 7" id="KW-1133">Transmembrane helix</keyword>
<evidence type="ECO:0000256" key="4">
    <source>
        <dbReference type="ARBA" id="ARBA00022989"/>
    </source>
</evidence>
<feature type="transmembrane region" description="Helical" evidence="7">
    <location>
        <begin position="409"/>
        <end position="432"/>
    </location>
</feature>
<organism evidence="8 9">
    <name type="scientific">Prorocentrum cordatum</name>
    <dbReference type="NCBI Taxonomy" id="2364126"/>
    <lineage>
        <taxon>Eukaryota</taxon>
        <taxon>Sar</taxon>
        <taxon>Alveolata</taxon>
        <taxon>Dinophyceae</taxon>
        <taxon>Prorocentrales</taxon>
        <taxon>Prorocentraceae</taxon>
        <taxon>Prorocentrum</taxon>
    </lineage>
</organism>
<reference evidence="8" key="1">
    <citation type="submission" date="2023-10" db="EMBL/GenBank/DDBJ databases">
        <authorList>
            <person name="Chen Y."/>
            <person name="Shah S."/>
            <person name="Dougan E. K."/>
            <person name="Thang M."/>
            <person name="Chan C."/>
        </authorList>
    </citation>
    <scope>NUCLEOTIDE SEQUENCE [LARGE SCALE GENOMIC DNA]</scope>
</reference>
<dbReference type="Pfam" id="PF00230">
    <property type="entry name" value="MIP"/>
    <property type="match status" value="2"/>
</dbReference>
<dbReference type="Proteomes" id="UP001189429">
    <property type="component" value="Unassembled WGS sequence"/>
</dbReference>
<evidence type="ECO:0000256" key="1">
    <source>
        <dbReference type="ARBA" id="ARBA00004141"/>
    </source>
</evidence>
<dbReference type="InterPro" id="IPR000425">
    <property type="entry name" value="MIP"/>
</dbReference>
<feature type="transmembrane region" description="Helical" evidence="7">
    <location>
        <begin position="369"/>
        <end position="389"/>
    </location>
</feature>
<evidence type="ECO:0000256" key="3">
    <source>
        <dbReference type="ARBA" id="ARBA00022692"/>
    </source>
</evidence>
<comment type="caution">
    <text evidence="8">The sequence shown here is derived from an EMBL/GenBank/DDBJ whole genome shotgun (WGS) entry which is preliminary data.</text>
</comment>
<evidence type="ECO:0008006" key="10">
    <source>
        <dbReference type="Google" id="ProtNLM"/>
    </source>
</evidence>
<feature type="transmembrane region" description="Helical" evidence="7">
    <location>
        <begin position="297"/>
        <end position="318"/>
    </location>
</feature>
<keyword evidence="2 6" id="KW-0813">Transport</keyword>
<proteinExistence type="inferred from homology"/>
<keyword evidence="3 6" id="KW-0812">Transmembrane</keyword>
<accession>A0ABN9XZF6</accession>
<gene>
    <name evidence="8" type="ORF">PCOR1329_LOCUS81229</name>
</gene>
<feature type="transmembrane region" description="Helical" evidence="7">
    <location>
        <begin position="42"/>
        <end position="67"/>
    </location>
</feature>
<evidence type="ECO:0000313" key="8">
    <source>
        <dbReference type="EMBL" id="CAK0905548.1"/>
    </source>
</evidence>
<comment type="subcellular location">
    <subcellularLocation>
        <location evidence="1">Membrane</location>
        <topology evidence="1">Multi-pass membrane protein</topology>
    </subcellularLocation>
</comment>
<dbReference type="InterPro" id="IPR022357">
    <property type="entry name" value="MIP_CS"/>
</dbReference>
<dbReference type="PROSITE" id="PS51257">
    <property type="entry name" value="PROKAR_LIPOPROTEIN"/>
    <property type="match status" value="1"/>
</dbReference>
<dbReference type="SUPFAM" id="SSF81338">
    <property type="entry name" value="Aquaporin-like"/>
    <property type="match status" value="2"/>
</dbReference>
<evidence type="ECO:0000256" key="5">
    <source>
        <dbReference type="ARBA" id="ARBA00023136"/>
    </source>
</evidence>
<protein>
    <recommendedName>
        <fullName evidence="10">Aquaporin</fullName>
    </recommendedName>
</protein>
<comment type="similarity">
    <text evidence="6">Belongs to the MIP/aquaporin (TC 1.A.8) family.</text>
</comment>
<keyword evidence="5 7" id="KW-0472">Membrane</keyword>
<name>A0ABN9XZF6_9DINO</name>
<dbReference type="PRINTS" id="PR00783">
    <property type="entry name" value="MINTRINSICP"/>
</dbReference>
<dbReference type="PANTHER" id="PTHR45724">
    <property type="entry name" value="AQUAPORIN NIP2-1"/>
    <property type="match status" value="1"/>
</dbReference>